<reference evidence="1 2" key="1">
    <citation type="submission" date="2021-06" db="EMBL/GenBank/DDBJ databases">
        <title>A haploid diamondback moth (Plutella xylostella L.) genome assembly resolves 31 chromosomes and identifies a diamide resistance mutation.</title>
        <authorList>
            <person name="Ward C.M."/>
            <person name="Perry K.D."/>
            <person name="Baker G."/>
            <person name="Powis K."/>
            <person name="Heckel D.G."/>
            <person name="Baxter S.W."/>
        </authorList>
    </citation>
    <scope>NUCLEOTIDE SEQUENCE [LARGE SCALE GENOMIC DNA]</scope>
    <source>
        <strain evidence="1 2">LV</strain>
        <tissue evidence="1">Single pupa</tissue>
    </source>
</reference>
<sequence length="54" mass="5610">MIIVNICYFISNSVEISLAALRLSRGAGPACLVAHVAVDAELVAADYNLFAAAT</sequence>
<organism evidence="1 2">
    <name type="scientific">Plutella xylostella</name>
    <name type="common">Diamondback moth</name>
    <name type="synonym">Plutella maculipennis</name>
    <dbReference type="NCBI Taxonomy" id="51655"/>
    <lineage>
        <taxon>Eukaryota</taxon>
        <taxon>Metazoa</taxon>
        <taxon>Ecdysozoa</taxon>
        <taxon>Arthropoda</taxon>
        <taxon>Hexapoda</taxon>
        <taxon>Insecta</taxon>
        <taxon>Pterygota</taxon>
        <taxon>Neoptera</taxon>
        <taxon>Endopterygota</taxon>
        <taxon>Lepidoptera</taxon>
        <taxon>Glossata</taxon>
        <taxon>Ditrysia</taxon>
        <taxon>Yponomeutoidea</taxon>
        <taxon>Plutellidae</taxon>
        <taxon>Plutella</taxon>
    </lineage>
</organism>
<comment type="caution">
    <text evidence="1">The sequence shown here is derived from an EMBL/GenBank/DDBJ whole genome shotgun (WGS) entry which is preliminary data.</text>
</comment>
<evidence type="ECO:0000313" key="1">
    <source>
        <dbReference type="EMBL" id="KAG7309886.1"/>
    </source>
</evidence>
<dbReference type="Proteomes" id="UP000823941">
    <property type="component" value="Chromosome 6"/>
</dbReference>
<dbReference type="EMBL" id="JAHIBW010000006">
    <property type="protein sequence ID" value="KAG7309886.1"/>
    <property type="molecule type" value="Genomic_DNA"/>
</dbReference>
<accession>A0ABQ7QXV8</accession>
<name>A0ABQ7QXV8_PLUXY</name>
<protein>
    <submittedName>
        <fullName evidence="1">Uncharacterized protein</fullName>
    </submittedName>
</protein>
<evidence type="ECO:0000313" key="2">
    <source>
        <dbReference type="Proteomes" id="UP000823941"/>
    </source>
</evidence>
<keyword evidence="2" id="KW-1185">Reference proteome</keyword>
<proteinExistence type="predicted"/>
<gene>
    <name evidence="1" type="ORF">JYU34_004400</name>
</gene>